<dbReference type="PANTHER" id="PTHR43823">
    <property type="entry name" value="SPORULATION PROTEIN YKVU"/>
    <property type="match status" value="1"/>
</dbReference>
<feature type="transmembrane region" description="Helical" evidence="12">
    <location>
        <begin position="130"/>
        <end position="151"/>
    </location>
</feature>
<dbReference type="CDD" id="cd13143">
    <property type="entry name" value="MATE_MepA_like"/>
    <property type="match status" value="1"/>
</dbReference>
<dbReference type="NCBIfam" id="NF007130">
    <property type="entry name" value="PRK09575.1"/>
    <property type="match status" value="1"/>
</dbReference>
<keyword evidence="5" id="KW-0813">Transport</keyword>
<evidence type="ECO:0000256" key="4">
    <source>
        <dbReference type="ARBA" id="ARBA00022106"/>
    </source>
</evidence>
<organism evidence="13">
    <name type="scientific">Vibrio chaetopteri</name>
    <dbReference type="NCBI Taxonomy" id="3016528"/>
    <lineage>
        <taxon>Bacteria</taxon>
        <taxon>Pseudomonadati</taxon>
        <taxon>Pseudomonadota</taxon>
        <taxon>Gammaproteobacteria</taxon>
        <taxon>Vibrionales</taxon>
        <taxon>Vibrionaceae</taxon>
        <taxon>Vibrio</taxon>
    </lineage>
</organism>
<comment type="subcellular location">
    <subcellularLocation>
        <location evidence="1">Cell inner membrane</location>
        <topology evidence="1">Multi-pass membrane protein</topology>
    </subcellularLocation>
</comment>
<evidence type="ECO:0000256" key="7">
    <source>
        <dbReference type="ARBA" id="ARBA00022692"/>
    </source>
</evidence>
<feature type="transmembrane region" description="Helical" evidence="12">
    <location>
        <begin position="228"/>
        <end position="248"/>
    </location>
</feature>
<feature type="transmembrane region" description="Helical" evidence="12">
    <location>
        <begin position="188"/>
        <end position="208"/>
    </location>
</feature>
<feature type="transmembrane region" description="Helical" evidence="12">
    <location>
        <begin position="351"/>
        <end position="374"/>
    </location>
</feature>
<sequence>MNQKSIYQQFWRYAVPTVAAMLVNGLYQVVDGIFIGQYMGGDGLAGINVAWPVISVILGLGMMIGVGTGALASIKQGESDLVGAKQALATGLMALLALSPVVAVLLWQYADKMILIQGAQGRMYDLAMQYLDILIVGGVFTLGSIAVPFLLRNDDSPNMATILMVLGAVINIVLDYWFIAILDWELTGAALATAIAQAVVTVLGVGYFFTSKAKMRLSLRDFRLQWPLLPKIFSIGVTSFFMYAYGSFMVALHNALFAEYGSMTLVGAYAILGYIVAFYYLIAEGIANAMQPLLSYNYGARREDNMRKLFNVAMFSSVLGGAVFVGLLNLFPYQAVSVFNSSEPQLIEYTVVGIRLHLFSMFLDGFIVVAAAYYQAISHNRKALFVTLGNMLIQLPFLYAMPKLWGVNGVWIAYPLSNIALSLVVGAMMWKDIRKLRANGYETATV</sequence>
<evidence type="ECO:0000256" key="9">
    <source>
        <dbReference type="ARBA" id="ARBA00023136"/>
    </source>
</evidence>
<dbReference type="InterPro" id="IPR051327">
    <property type="entry name" value="MATE_MepA_subfamily"/>
</dbReference>
<evidence type="ECO:0000256" key="3">
    <source>
        <dbReference type="ARBA" id="ARBA00013489"/>
    </source>
</evidence>
<keyword evidence="7 12" id="KW-0812">Transmembrane</keyword>
<dbReference type="InterPro" id="IPR048279">
    <property type="entry name" value="MdtK-like"/>
</dbReference>
<dbReference type="PIRSF" id="PIRSF006603">
    <property type="entry name" value="DinF"/>
    <property type="match status" value="1"/>
</dbReference>
<name>A0AAU8BGL8_9VIBR</name>
<dbReference type="EMBL" id="CP115920">
    <property type="protein sequence ID" value="XCD15577.1"/>
    <property type="molecule type" value="Genomic_DNA"/>
</dbReference>
<keyword evidence="8 12" id="KW-1133">Transmembrane helix</keyword>
<feature type="transmembrane region" description="Helical" evidence="12">
    <location>
        <begin position="50"/>
        <end position="74"/>
    </location>
</feature>
<dbReference type="InterPro" id="IPR002528">
    <property type="entry name" value="MATE_fam"/>
</dbReference>
<reference evidence="13" key="1">
    <citation type="submission" date="2023-01" db="EMBL/GenBank/DDBJ databases">
        <title>Vibrio sp. CB1-14 genome sequencing.</title>
        <authorList>
            <person name="Otstavnykh N."/>
            <person name="Isaeva M."/>
            <person name="Meleshko D."/>
        </authorList>
    </citation>
    <scope>NUCLEOTIDE SEQUENCE</scope>
    <source>
        <strain evidence="13">CB1-14</strain>
    </source>
</reference>
<feature type="transmembrane region" description="Helical" evidence="12">
    <location>
        <begin position="309"/>
        <end position="331"/>
    </location>
</feature>
<proteinExistence type="inferred from homology"/>
<dbReference type="InterPro" id="IPR045070">
    <property type="entry name" value="MATE_MepA-like"/>
</dbReference>
<dbReference type="GO" id="GO:0005886">
    <property type="term" value="C:plasma membrane"/>
    <property type="evidence" value="ECO:0007669"/>
    <property type="project" value="UniProtKB-SubCell"/>
</dbReference>
<evidence type="ECO:0000256" key="8">
    <source>
        <dbReference type="ARBA" id="ARBA00022989"/>
    </source>
</evidence>
<evidence type="ECO:0000313" key="13">
    <source>
        <dbReference type="EMBL" id="XCD15577.1"/>
    </source>
</evidence>
<feature type="transmembrane region" description="Helical" evidence="12">
    <location>
        <begin position="163"/>
        <end position="182"/>
    </location>
</feature>
<protein>
    <recommendedName>
        <fullName evidence="4">Multidrug export protein MepA</fullName>
    </recommendedName>
    <alternativeName>
        <fullName evidence="3">Multidrug resistance protein NorM</fullName>
    </alternativeName>
    <alternativeName>
        <fullName evidence="11">Na(+)/drug antiporter</fullName>
    </alternativeName>
</protein>
<dbReference type="NCBIfam" id="TIGR00797">
    <property type="entry name" value="matE"/>
    <property type="match status" value="1"/>
</dbReference>
<evidence type="ECO:0000256" key="11">
    <source>
        <dbReference type="ARBA" id="ARBA00030855"/>
    </source>
</evidence>
<gene>
    <name evidence="13" type="ORF">PG915_13455</name>
</gene>
<keyword evidence="10" id="KW-0046">Antibiotic resistance</keyword>
<comment type="similarity">
    <text evidence="2">Belongs to the multi antimicrobial extrusion (MATE) (TC 2.A.66.1) family. MepA subfamily.</text>
</comment>
<evidence type="ECO:0000256" key="10">
    <source>
        <dbReference type="ARBA" id="ARBA00023251"/>
    </source>
</evidence>
<feature type="transmembrane region" description="Helical" evidence="12">
    <location>
        <begin position="12"/>
        <end position="30"/>
    </location>
</feature>
<feature type="transmembrane region" description="Helical" evidence="12">
    <location>
        <begin position="260"/>
        <end position="282"/>
    </location>
</feature>
<dbReference type="AlphaFoldDB" id="A0AAU8BGL8"/>
<dbReference type="Pfam" id="PF01554">
    <property type="entry name" value="MatE"/>
    <property type="match status" value="2"/>
</dbReference>
<feature type="transmembrane region" description="Helical" evidence="12">
    <location>
        <begin position="86"/>
        <end position="110"/>
    </location>
</feature>
<evidence type="ECO:0000256" key="2">
    <source>
        <dbReference type="ARBA" id="ARBA00008417"/>
    </source>
</evidence>
<feature type="transmembrane region" description="Helical" evidence="12">
    <location>
        <begin position="412"/>
        <end position="430"/>
    </location>
</feature>
<evidence type="ECO:0000256" key="1">
    <source>
        <dbReference type="ARBA" id="ARBA00004429"/>
    </source>
</evidence>
<dbReference type="GO" id="GO:0042910">
    <property type="term" value="F:xenobiotic transmembrane transporter activity"/>
    <property type="evidence" value="ECO:0007669"/>
    <property type="project" value="InterPro"/>
</dbReference>
<keyword evidence="9 12" id="KW-0472">Membrane</keyword>
<dbReference type="RefSeq" id="WP_353496977.1">
    <property type="nucleotide sequence ID" value="NZ_CP115920.1"/>
</dbReference>
<evidence type="ECO:0000256" key="12">
    <source>
        <dbReference type="SAM" id="Phobius"/>
    </source>
</evidence>
<dbReference type="GO" id="GO:0015297">
    <property type="term" value="F:antiporter activity"/>
    <property type="evidence" value="ECO:0007669"/>
    <property type="project" value="InterPro"/>
</dbReference>
<evidence type="ECO:0000256" key="5">
    <source>
        <dbReference type="ARBA" id="ARBA00022448"/>
    </source>
</evidence>
<dbReference type="KEGG" id="vck:PG915_13455"/>
<evidence type="ECO:0000256" key="6">
    <source>
        <dbReference type="ARBA" id="ARBA00022475"/>
    </source>
</evidence>
<keyword evidence="6" id="KW-1003">Cell membrane</keyword>
<dbReference type="PANTHER" id="PTHR43823:SF3">
    <property type="entry name" value="MULTIDRUG EXPORT PROTEIN MEPA"/>
    <property type="match status" value="1"/>
</dbReference>
<feature type="transmembrane region" description="Helical" evidence="12">
    <location>
        <begin position="383"/>
        <end position="400"/>
    </location>
</feature>
<accession>A0AAU8BGL8</accession>
<dbReference type="GO" id="GO:0046677">
    <property type="term" value="P:response to antibiotic"/>
    <property type="evidence" value="ECO:0007669"/>
    <property type="project" value="UniProtKB-KW"/>
</dbReference>